<dbReference type="SUPFAM" id="SSF53850">
    <property type="entry name" value="Periplasmic binding protein-like II"/>
    <property type="match status" value="1"/>
</dbReference>
<evidence type="ECO:0000256" key="2">
    <source>
        <dbReference type="ARBA" id="ARBA00023015"/>
    </source>
</evidence>
<sequence>MEIRQLKYFVAVADAGSLSAAARKVLIAQSALSKQMSALEAELGVTLFHRGNSGIAINEAGKVFYEYALGILKQLRDAKAAVLPGHGVLTGSIVVALPQSVSPIVALPLLQAVGRTYPQVELQLNEELTGNLVDQLIRGSVDIALFTPSGLPAEVSFTPLIEEDLYLIHHAHDPEAPSPGEVTLAQGVARPLVFPSRAHSHSTRAIVDQALEQQQRAPAAVAMEVNSVYILKSAVEAGIGPTIMPLNLVLREVAEGRLEAHPFAAPGVFRTLGICTCGTRPASNLRTLIAQLITQVVHDMCRSGEWPSTRLLPAP</sequence>
<dbReference type="Gene3D" id="1.10.10.10">
    <property type="entry name" value="Winged helix-like DNA-binding domain superfamily/Winged helix DNA-binding domain"/>
    <property type="match status" value="1"/>
</dbReference>
<dbReference type="InterPro" id="IPR036390">
    <property type="entry name" value="WH_DNA-bd_sf"/>
</dbReference>
<feature type="domain" description="HTH lysR-type" evidence="6">
    <location>
        <begin position="1"/>
        <end position="58"/>
    </location>
</feature>
<dbReference type="GO" id="GO:2000142">
    <property type="term" value="P:regulation of DNA-templated transcription initiation"/>
    <property type="evidence" value="ECO:0007669"/>
    <property type="project" value="TreeGrafter"/>
</dbReference>
<dbReference type="AlphaFoldDB" id="A0A5E6PIB0"/>
<dbReference type="EMBL" id="CABVGX010000002">
    <property type="protein sequence ID" value="VVM43206.1"/>
    <property type="molecule type" value="Genomic_DNA"/>
</dbReference>
<dbReference type="InterPro" id="IPR036388">
    <property type="entry name" value="WH-like_DNA-bd_sf"/>
</dbReference>
<reference evidence="7 8" key="1">
    <citation type="submission" date="2019-09" db="EMBL/GenBank/DDBJ databases">
        <authorList>
            <person name="Chandra G."/>
            <person name="Truman W A."/>
        </authorList>
    </citation>
    <scope>NUCLEOTIDE SEQUENCE [LARGE SCALE GENOMIC DNA]</scope>
    <source>
        <strain evidence="7">PS645</strain>
    </source>
</reference>
<dbReference type="PROSITE" id="PS50931">
    <property type="entry name" value="HTH_LYSR"/>
    <property type="match status" value="1"/>
</dbReference>
<evidence type="ECO:0000256" key="5">
    <source>
        <dbReference type="ARBA" id="ARBA00023163"/>
    </source>
</evidence>
<evidence type="ECO:0000259" key="6">
    <source>
        <dbReference type="PROSITE" id="PS50931"/>
    </source>
</evidence>
<organism evidence="7 8">
    <name type="scientific">Pseudomonas fluorescens</name>
    <dbReference type="NCBI Taxonomy" id="294"/>
    <lineage>
        <taxon>Bacteria</taxon>
        <taxon>Pseudomonadati</taxon>
        <taxon>Pseudomonadota</taxon>
        <taxon>Gammaproteobacteria</taxon>
        <taxon>Pseudomonadales</taxon>
        <taxon>Pseudomonadaceae</taxon>
        <taxon>Pseudomonas</taxon>
    </lineage>
</organism>
<evidence type="ECO:0000313" key="8">
    <source>
        <dbReference type="Proteomes" id="UP000325607"/>
    </source>
</evidence>
<dbReference type="Pfam" id="PF00126">
    <property type="entry name" value="HTH_1"/>
    <property type="match status" value="1"/>
</dbReference>
<keyword evidence="3" id="KW-0238">DNA-binding</keyword>
<evidence type="ECO:0000256" key="1">
    <source>
        <dbReference type="ARBA" id="ARBA00009437"/>
    </source>
</evidence>
<proteinExistence type="inferred from homology"/>
<keyword evidence="5" id="KW-0804">Transcription</keyword>
<dbReference type="GO" id="GO:0003677">
    <property type="term" value="F:DNA binding"/>
    <property type="evidence" value="ECO:0007669"/>
    <property type="project" value="UniProtKB-KW"/>
</dbReference>
<protein>
    <recommendedName>
        <fullName evidence="6">HTH lysR-type domain-containing protein</fullName>
    </recommendedName>
</protein>
<accession>A0A5E6PIB0</accession>
<dbReference type="Proteomes" id="UP000325607">
    <property type="component" value="Unassembled WGS sequence"/>
</dbReference>
<dbReference type="SUPFAM" id="SSF46785">
    <property type="entry name" value="Winged helix' DNA-binding domain"/>
    <property type="match status" value="1"/>
</dbReference>
<dbReference type="PANTHER" id="PTHR30293:SF0">
    <property type="entry name" value="NITROGEN ASSIMILATION REGULATORY PROTEIN NAC"/>
    <property type="match status" value="1"/>
</dbReference>
<dbReference type="OrthoDB" id="8479357at2"/>
<gene>
    <name evidence="7" type="ORF">PS645_00357</name>
</gene>
<evidence type="ECO:0000256" key="3">
    <source>
        <dbReference type="ARBA" id="ARBA00023125"/>
    </source>
</evidence>
<comment type="similarity">
    <text evidence="1">Belongs to the LysR transcriptional regulatory family.</text>
</comment>
<dbReference type="PANTHER" id="PTHR30293">
    <property type="entry name" value="TRANSCRIPTIONAL REGULATORY PROTEIN NAC-RELATED"/>
    <property type="match status" value="1"/>
</dbReference>
<dbReference type="PRINTS" id="PR00039">
    <property type="entry name" value="HTHLYSR"/>
</dbReference>
<name>A0A5E6PIB0_PSEFL</name>
<dbReference type="InterPro" id="IPR000847">
    <property type="entry name" value="LysR_HTH_N"/>
</dbReference>
<dbReference type="FunFam" id="1.10.10.10:FF:000001">
    <property type="entry name" value="LysR family transcriptional regulator"/>
    <property type="match status" value="1"/>
</dbReference>
<dbReference type="GO" id="GO:0003700">
    <property type="term" value="F:DNA-binding transcription factor activity"/>
    <property type="evidence" value="ECO:0007669"/>
    <property type="project" value="InterPro"/>
</dbReference>
<dbReference type="Pfam" id="PF03466">
    <property type="entry name" value="LysR_substrate"/>
    <property type="match status" value="1"/>
</dbReference>
<dbReference type="InterPro" id="IPR005119">
    <property type="entry name" value="LysR_subst-bd"/>
</dbReference>
<dbReference type="Gene3D" id="3.40.190.290">
    <property type="match status" value="1"/>
</dbReference>
<evidence type="ECO:0000256" key="4">
    <source>
        <dbReference type="ARBA" id="ARBA00023159"/>
    </source>
</evidence>
<evidence type="ECO:0000313" key="7">
    <source>
        <dbReference type="EMBL" id="VVM43206.1"/>
    </source>
</evidence>
<dbReference type="RefSeq" id="WP_150578881.1">
    <property type="nucleotide sequence ID" value="NZ_CABVGX010000002.1"/>
</dbReference>
<keyword evidence="4" id="KW-0010">Activator</keyword>
<keyword evidence="2" id="KW-0805">Transcription regulation</keyword>